<evidence type="ECO:0000313" key="1">
    <source>
        <dbReference type="EMBL" id="KAL2743696.1"/>
    </source>
</evidence>
<protein>
    <submittedName>
        <fullName evidence="1">Uncharacterized protein</fullName>
    </submittedName>
</protein>
<evidence type="ECO:0000313" key="2">
    <source>
        <dbReference type="Proteomes" id="UP001607303"/>
    </source>
</evidence>
<dbReference type="Proteomes" id="UP001607303">
    <property type="component" value="Unassembled WGS sequence"/>
</dbReference>
<keyword evidence="2" id="KW-1185">Reference proteome</keyword>
<comment type="caution">
    <text evidence="1">The sequence shown here is derived from an EMBL/GenBank/DDBJ whole genome shotgun (WGS) entry which is preliminary data.</text>
</comment>
<sequence>MIPPVVLGNTLPSDDISNMFDGIVSRTRCNSGVILTLNYIYQRSFTNKLKQMYVSEFVAFPSGVSPLPLCRKVLAVVAHLLRSTVTAENCVRGNSKPTTLFSRRPSSSS</sequence>
<proteinExistence type="predicted"/>
<dbReference type="EMBL" id="JAYRBN010000054">
    <property type="protein sequence ID" value="KAL2743696.1"/>
    <property type="molecule type" value="Genomic_DNA"/>
</dbReference>
<dbReference type="AlphaFoldDB" id="A0ABD2CF49"/>
<accession>A0ABD2CF49</accession>
<name>A0ABD2CF49_VESMC</name>
<gene>
    <name evidence="1" type="ORF">V1477_007954</name>
</gene>
<reference evidence="1 2" key="1">
    <citation type="journal article" date="2024" name="Ann. Entomol. Soc. Am.">
        <title>Genomic analyses of the southern and eastern yellowjacket wasps (Hymenoptera: Vespidae) reveal evolutionary signatures of social life.</title>
        <authorList>
            <person name="Catto M.A."/>
            <person name="Caine P.B."/>
            <person name="Orr S.E."/>
            <person name="Hunt B.G."/>
            <person name="Goodisman M.A.D."/>
        </authorList>
    </citation>
    <scope>NUCLEOTIDE SEQUENCE [LARGE SCALE GENOMIC DNA]</scope>
    <source>
        <strain evidence="1">232</strain>
        <tissue evidence="1">Head and thorax</tissue>
    </source>
</reference>
<organism evidence="1 2">
    <name type="scientific">Vespula maculifrons</name>
    <name type="common">Eastern yellow jacket</name>
    <name type="synonym">Wasp</name>
    <dbReference type="NCBI Taxonomy" id="7453"/>
    <lineage>
        <taxon>Eukaryota</taxon>
        <taxon>Metazoa</taxon>
        <taxon>Ecdysozoa</taxon>
        <taxon>Arthropoda</taxon>
        <taxon>Hexapoda</taxon>
        <taxon>Insecta</taxon>
        <taxon>Pterygota</taxon>
        <taxon>Neoptera</taxon>
        <taxon>Endopterygota</taxon>
        <taxon>Hymenoptera</taxon>
        <taxon>Apocrita</taxon>
        <taxon>Aculeata</taxon>
        <taxon>Vespoidea</taxon>
        <taxon>Vespidae</taxon>
        <taxon>Vespinae</taxon>
        <taxon>Vespula</taxon>
    </lineage>
</organism>